<reference evidence="9 10" key="1">
    <citation type="submission" date="2024-11" db="EMBL/GenBank/DDBJ databases">
        <title>Adaptive evolution of stress response genes in parasites aligns with host niche diversity.</title>
        <authorList>
            <person name="Hahn C."/>
            <person name="Resl P."/>
        </authorList>
    </citation>
    <scope>NUCLEOTIDE SEQUENCE [LARGE SCALE GENOMIC DNA]</scope>
    <source>
        <strain evidence="9">EGGRZ-B1_66</strain>
        <tissue evidence="9">Body</tissue>
    </source>
</reference>
<protein>
    <submittedName>
        <fullName evidence="9">Crooked neck-like protein 1</fullName>
    </submittedName>
</protein>
<evidence type="ECO:0000256" key="6">
    <source>
        <dbReference type="ARBA" id="ARBA00023242"/>
    </source>
</evidence>
<dbReference type="PANTHER" id="PTHR11246">
    <property type="entry name" value="PRE-MRNA SPLICING FACTOR"/>
    <property type="match status" value="1"/>
</dbReference>
<evidence type="ECO:0000256" key="2">
    <source>
        <dbReference type="ARBA" id="ARBA00008644"/>
    </source>
</evidence>
<keyword evidence="10" id="KW-1185">Reference proteome</keyword>
<feature type="non-terminal residue" evidence="9">
    <location>
        <position position="1"/>
    </location>
</feature>
<keyword evidence="4" id="KW-0677">Repeat</keyword>
<evidence type="ECO:0000256" key="3">
    <source>
        <dbReference type="ARBA" id="ARBA00022664"/>
    </source>
</evidence>
<feature type="domain" description="Pre-mRNA-splicing factor Syf1/CRNKL1-like C-terminal HAT-repeats" evidence="8">
    <location>
        <begin position="1"/>
        <end position="53"/>
    </location>
</feature>
<feature type="region of interest" description="Disordered" evidence="7">
    <location>
        <begin position="189"/>
        <end position="219"/>
    </location>
</feature>
<dbReference type="SUPFAM" id="SSF48452">
    <property type="entry name" value="TPR-like"/>
    <property type="match status" value="1"/>
</dbReference>
<evidence type="ECO:0000313" key="9">
    <source>
        <dbReference type="EMBL" id="KAL3307676.1"/>
    </source>
</evidence>
<evidence type="ECO:0000256" key="5">
    <source>
        <dbReference type="ARBA" id="ARBA00023187"/>
    </source>
</evidence>
<dbReference type="InterPro" id="IPR011990">
    <property type="entry name" value="TPR-like_helical_dom_sf"/>
</dbReference>
<name>A0ABD2PMN7_9PLAT</name>
<sequence length="219" mass="25692">YAELETLLGEVERARAIYNLAVKRSLLDMPELLWKGFIDFEIEQHEWERARELYARLMDNTKHVKVWLSLANFELCAQEELDDMEAEAAAAVTRARQVYRRANKTLKEEQGDKEQRVKLIEAWKEFETEYGEEDTLEEVLKIEPKRVVRTRRNADSGWEEYVEYIFPDLDAEQPNKKLLTLAAQWQQKHVSDADDSVSSSSEDDDEDAPSQIPKDFYDV</sequence>
<dbReference type="PANTHER" id="PTHR11246:SF3">
    <property type="entry name" value="CROOKED NECK-LIKE PROTEIN 1"/>
    <property type="match status" value="1"/>
</dbReference>
<dbReference type="GO" id="GO:0005634">
    <property type="term" value="C:nucleus"/>
    <property type="evidence" value="ECO:0007669"/>
    <property type="project" value="UniProtKB-SubCell"/>
</dbReference>
<proteinExistence type="inferred from homology"/>
<dbReference type="Pfam" id="PF23231">
    <property type="entry name" value="HAT_Syf1_CNRKL1_C"/>
    <property type="match status" value="1"/>
</dbReference>
<dbReference type="Gene3D" id="1.25.40.10">
    <property type="entry name" value="Tetratricopeptide repeat domain"/>
    <property type="match status" value="1"/>
</dbReference>
<comment type="caution">
    <text evidence="9">The sequence shown here is derived from an EMBL/GenBank/DDBJ whole genome shotgun (WGS) entry which is preliminary data.</text>
</comment>
<comment type="similarity">
    <text evidence="2">Belongs to the crooked-neck family.</text>
</comment>
<evidence type="ECO:0000259" key="8">
    <source>
        <dbReference type="Pfam" id="PF23231"/>
    </source>
</evidence>
<dbReference type="GO" id="GO:0008380">
    <property type="term" value="P:RNA splicing"/>
    <property type="evidence" value="ECO:0007669"/>
    <property type="project" value="UniProtKB-KW"/>
</dbReference>
<evidence type="ECO:0000256" key="1">
    <source>
        <dbReference type="ARBA" id="ARBA00004123"/>
    </source>
</evidence>
<keyword evidence="6" id="KW-0539">Nucleus</keyword>
<organism evidence="9 10">
    <name type="scientific">Cichlidogyrus casuarinus</name>
    <dbReference type="NCBI Taxonomy" id="1844966"/>
    <lineage>
        <taxon>Eukaryota</taxon>
        <taxon>Metazoa</taxon>
        <taxon>Spiralia</taxon>
        <taxon>Lophotrochozoa</taxon>
        <taxon>Platyhelminthes</taxon>
        <taxon>Monogenea</taxon>
        <taxon>Monopisthocotylea</taxon>
        <taxon>Dactylogyridea</taxon>
        <taxon>Ancyrocephalidae</taxon>
        <taxon>Cichlidogyrus</taxon>
    </lineage>
</organism>
<dbReference type="AlphaFoldDB" id="A0ABD2PMN7"/>
<keyword evidence="3" id="KW-0507">mRNA processing</keyword>
<evidence type="ECO:0000313" key="10">
    <source>
        <dbReference type="Proteomes" id="UP001626550"/>
    </source>
</evidence>
<dbReference type="InterPro" id="IPR055430">
    <property type="entry name" value="HAT_Syf1_CNRKL1_C"/>
</dbReference>
<dbReference type="GO" id="GO:0006397">
    <property type="term" value="P:mRNA processing"/>
    <property type="evidence" value="ECO:0007669"/>
    <property type="project" value="UniProtKB-KW"/>
</dbReference>
<gene>
    <name evidence="9" type="primary">CRNKL1_2</name>
    <name evidence="9" type="ORF">Ciccas_013805</name>
</gene>
<dbReference type="InterPro" id="IPR045075">
    <property type="entry name" value="Syf1-like"/>
</dbReference>
<evidence type="ECO:0000256" key="7">
    <source>
        <dbReference type="SAM" id="MobiDB-lite"/>
    </source>
</evidence>
<evidence type="ECO:0000256" key="4">
    <source>
        <dbReference type="ARBA" id="ARBA00022737"/>
    </source>
</evidence>
<keyword evidence="5" id="KW-0508">mRNA splicing</keyword>
<dbReference type="EMBL" id="JBJKFK010006752">
    <property type="protein sequence ID" value="KAL3307676.1"/>
    <property type="molecule type" value="Genomic_DNA"/>
</dbReference>
<accession>A0ABD2PMN7</accession>
<comment type="subcellular location">
    <subcellularLocation>
        <location evidence="1">Nucleus</location>
    </subcellularLocation>
</comment>
<dbReference type="Proteomes" id="UP001626550">
    <property type="component" value="Unassembled WGS sequence"/>
</dbReference>
<dbReference type="SMART" id="SM00386">
    <property type="entry name" value="HAT"/>
    <property type="match status" value="3"/>
</dbReference>
<dbReference type="InterPro" id="IPR003107">
    <property type="entry name" value="HAT"/>
</dbReference>